<dbReference type="STRING" id="282676.B6F84_00790"/>
<keyword evidence="2 3" id="KW-0503">Monooxygenase</keyword>
<dbReference type="GO" id="GO:0016709">
    <property type="term" value="F:oxidoreductase activity, acting on paired donors, with incorporation or reduction of molecular oxygen, NAD(P)H as one donor, and incorporation of one atom of oxygen"/>
    <property type="evidence" value="ECO:0007669"/>
    <property type="project" value="InterPro"/>
</dbReference>
<keyword evidence="4" id="KW-1185">Reference proteome</keyword>
<evidence type="ECO:0000256" key="2">
    <source>
        <dbReference type="ARBA" id="ARBA00023033"/>
    </source>
</evidence>
<dbReference type="PIRSF" id="PIRSF000040">
    <property type="entry name" value="MMOH_comp"/>
    <property type="match status" value="1"/>
</dbReference>
<evidence type="ECO:0000313" key="4">
    <source>
        <dbReference type="Proteomes" id="UP000193404"/>
    </source>
</evidence>
<keyword evidence="1" id="KW-0560">Oxidoreductase</keyword>
<protein>
    <submittedName>
        <fullName evidence="3">Toluene monooxygenase</fullName>
    </submittedName>
</protein>
<dbReference type="GeneID" id="41589410"/>
<evidence type="ECO:0000256" key="1">
    <source>
        <dbReference type="ARBA" id="ARBA00023002"/>
    </source>
</evidence>
<dbReference type="InterPro" id="IPR012078">
    <property type="entry name" value="MP_mOase_hydro"/>
</dbReference>
<dbReference type="OrthoDB" id="35205at2157"/>
<dbReference type="InterPro" id="IPR012348">
    <property type="entry name" value="RNR-like"/>
</dbReference>
<evidence type="ECO:0000313" key="3">
    <source>
        <dbReference type="EMBL" id="ARM74700.1"/>
    </source>
</evidence>
<dbReference type="AlphaFoldDB" id="A0A1W6JWT8"/>
<sequence>MTKLEDLEWYKRYKELFGAFKTGVEGDRFFRDYEFRGYKRVWSTWPMLERKIGRKKPTEYQIVTYGLAYWADPRSPTYVYDKGPFELGTEHITQKWYRHFRDNSPFVKPLFEKGLWHDYEDPYKLVYQTYNNTADDNETYLDKLYEEIVATKYDQNLSEEMLEFYRDVYGPLKYIWHTIQMGSAYLATMAPSSSIANIFIFMSMDHMRRVQRIAQRIKMLDIVYPTFGFGKEDRKQFEESPIFQPAREVIEKMLVTYDYGEALVAYNLGVKFVLDELLLQHLTDLASQKGDDMMRHINMSYYNDTIRHRHQVAELFKFAFSKETTLKDVVKPWLNEWKEKAYKTTEGFKEVFKNSYDNVISQIKKEHEEYLRGIEL</sequence>
<name>A0A1W6JWT8_9CREN</name>
<dbReference type="SUPFAM" id="SSF47240">
    <property type="entry name" value="Ferritin-like"/>
    <property type="match status" value="1"/>
</dbReference>
<dbReference type="KEGG" id="aman:B6F84_00790"/>
<dbReference type="InterPro" id="IPR009078">
    <property type="entry name" value="Ferritin-like_SF"/>
</dbReference>
<dbReference type="Proteomes" id="UP000193404">
    <property type="component" value="Chromosome"/>
</dbReference>
<dbReference type="RefSeq" id="WP_148690446.1">
    <property type="nucleotide sequence ID" value="NZ_CP020477.1"/>
</dbReference>
<dbReference type="EMBL" id="CP020477">
    <property type="protein sequence ID" value="ARM74700.1"/>
    <property type="molecule type" value="Genomic_DNA"/>
</dbReference>
<dbReference type="Gene3D" id="1.10.620.20">
    <property type="entry name" value="Ribonucleotide Reductase, subunit A"/>
    <property type="match status" value="1"/>
</dbReference>
<organism evidence="3 4">
    <name type="scientific">Acidianus manzaensis</name>
    <dbReference type="NCBI Taxonomy" id="282676"/>
    <lineage>
        <taxon>Archaea</taxon>
        <taxon>Thermoproteota</taxon>
        <taxon>Thermoprotei</taxon>
        <taxon>Sulfolobales</taxon>
        <taxon>Sulfolobaceae</taxon>
        <taxon>Acidianus</taxon>
    </lineage>
</organism>
<dbReference type="InterPro" id="IPR003430">
    <property type="entry name" value="Phenol_Hydrox"/>
</dbReference>
<accession>A0A1W6JWT8</accession>
<reference evidence="3 4" key="1">
    <citation type="submission" date="2017-03" db="EMBL/GenBank/DDBJ databases">
        <title>Sulfur activation and transportation mechanism of thermophilic Archaea Acidianus manzaensis YN-25.</title>
        <authorList>
            <person name="Ma Y."/>
            <person name="Yang Y."/>
            <person name="Xia J."/>
        </authorList>
    </citation>
    <scope>NUCLEOTIDE SEQUENCE [LARGE SCALE GENOMIC DNA]</scope>
    <source>
        <strain evidence="3 4">YN-25</strain>
    </source>
</reference>
<gene>
    <name evidence="3" type="ORF">B6F84_00790</name>
</gene>
<proteinExistence type="predicted"/>
<dbReference type="Pfam" id="PF02332">
    <property type="entry name" value="Phenol_Hydrox"/>
    <property type="match status" value="1"/>
</dbReference>